<comment type="catalytic activity">
    <reaction evidence="11">
        <text>O-phospho-D-serine + H2O = D-serine + phosphate</text>
        <dbReference type="Rhea" id="RHEA:24873"/>
        <dbReference type="ChEBI" id="CHEBI:15377"/>
        <dbReference type="ChEBI" id="CHEBI:35247"/>
        <dbReference type="ChEBI" id="CHEBI:43474"/>
        <dbReference type="ChEBI" id="CHEBI:58680"/>
        <dbReference type="EC" id="3.1.3.3"/>
    </reaction>
</comment>
<comment type="catalytic activity">
    <reaction evidence="10">
        <text>O-phospho-L-serine + H2O = L-serine + phosphate</text>
        <dbReference type="Rhea" id="RHEA:21208"/>
        <dbReference type="ChEBI" id="CHEBI:15377"/>
        <dbReference type="ChEBI" id="CHEBI:33384"/>
        <dbReference type="ChEBI" id="CHEBI:43474"/>
        <dbReference type="ChEBI" id="CHEBI:57524"/>
        <dbReference type="EC" id="3.1.3.3"/>
    </reaction>
</comment>
<evidence type="ECO:0000256" key="3">
    <source>
        <dbReference type="ARBA" id="ARBA00009184"/>
    </source>
</evidence>
<evidence type="ECO:0000256" key="5">
    <source>
        <dbReference type="ARBA" id="ARBA00022605"/>
    </source>
</evidence>
<comment type="pathway">
    <text evidence="2">Amino-acid biosynthesis; L-serine biosynthesis; L-serine from 3-phospho-D-glycerate: step 3/3.</text>
</comment>
<dbReference type="EMBL" id="LR590481">
    <property type="protein sequence ID" value="VTQ83201.1"/>
    <property type="molecule type" value="Genomic_DNA"/>
</dbReference>
<evidence type="ECO:0000256" key="7">
    <source>
        <dbReference type="ARBA" id="ARBA00022801"/>
    </source>
</evidence>
<feature type="region of interest" description="Disordered" evidence="12">
    <location>
        <begin position="28"/>
        <end position="51"/>
    </location>
</feature>
<dbReference type="RefSeq" id="WP_138209123.1">
    <property type="nucleotide sequence ID" value="NZ_CBCRUQ010000023.1"/>
</dbReference>
<keyword evidence="9" id="KW-0718">Serine biosynthesis</keyword>
<dbReference type="EC" id="3.1.3.3" evidence="4"/>
<dbReference type="InterPro" id="IPR050582">
    <property type="entry name" value="HAD-like_SerB"/>
</dbReference>
<dbReference type="Gene3D" id="3.40.50.1000">
    <property type="entry name" value="HAD superfamily/HAD-like"/>
    <property type="match status" value="1"/>
</dbReference>
<evidence type="ECO:0000256" key="1">
    <source>
        <dbReference type="ARBA" id="ARBA00001946"/>
    </source>
</evidence>
<dbReference type="GO" id="GO:0005737">
    <property type="term" value="C:cytoplasm"/>
    <property type="evidence" value="ECO:0007669"/>
    <property type="project" value="TreeGrafter"/>
</dbReference>
<evidence type="ECO:0000256" key="10">
    <source>
        <dbReference type="ARBA" id="ARBA00048138"/>
    </source>
</evidence>
<dbReference type="PROSITE" id="PS51257">
    <property type="entry name" value="PROKAR_LIPOPROTEIN"/>
    <property type="match status" value="1"/>
</dbReference>
<keyword evidence="15" id="KW-1185">Reference proteome</keyword>
<keyword evidence="14" id="KW-0449">Lipoprotein</keyword>
<dbReference type="GO" id="GO:0006564">
    <property type="term" value="P:L-serine biosynthetic process"/>
    <property type="evidence" value="ECO:0007669"/>
    <property type="project" value="UniProtKB-KW"/>
</dbReference>
<evidence type="ECO:0000313" key="14">
    <source>
        <dbReference type="EMBL" id="VTQ83201.1"/>
    </source>
</evidence>
<evidence type="ECO:0000256" key="11">
    <source>
        <dbReference type="ARBA" id="ARBA00048523"/>
    </source>
</evidence>
<feature type="compositionally biased region" description="Low complexity" evidence="12">
    <location>
        <begin position="35"/>
        <end position="47"/>
    </location>
</feature>
<comment type="similarity">
    <text evidence="3">Belongs to the HAD-like hydrolase superfamily. SerB family.</text>
</comment>
<organism evidence="14 15">
    <name type="scientific">Hathewaya histolytica</name>
    <name type="common">Clostridium histolyticum</name>
    <dbReference type="NCBI Taxonomy" id="1498"/>
    <lineage>
        <taxon>Bacteria</taxon>
        <taxon>Bacillati</taxon>
        <taxon>Bacillota</taxon>
        <taxon>Clostridia</taxon>
        <taxon>Eubacteriales</taxon>
        <taxon>Clostridiaceae</taxon>
        <taxon>Hathewaya</taxon>
    </lineage>
</organism>
<dbReference type="GO" id="GO:0036424">
    <property type="term" value="F:L-phosphoserine phosphatase activity"/>
    <property type="evidence" value="ECO:0007669"/>
    <property type="project" value="TreeGrafter"/>
</dbReference>
<dbReference type="Proteomes" id="UP000308489">
    <property type="component" value="Chromosome 1"/>
</dbReference>
<dbReference type="PANTHER" id="PTHR43344:SF2">
    <property type="entry name" value="PHOSPHOSERINE PHOSPHATASE"/>
    <property type="match status" value="1"/>
</dbReference>
<gene>
    <name evidence="14" type="ORF">NCTC503_00304</name>
</gene>
<dbReference type="SUPFAM" id="SSF56784">
    <property type="entry name" value="HAD-like"/>
    <property type="match status" value="1"/>
</dbReference>
<evidence type="ECO:0000256" key="9">
    <source>
        <dbReference type="ARBA" id="ARBA00023299"/>
    </source>
</evidence>
<dbReference type="AlphaFoldDB" id="A0A4U9QZ67"/>
<evidence type="ECO:0000256" key="6">
    <source>
        <dbReference type="ARBA" id="ARBA00022723"/>
    </source>
</evidence>
<proteinExistence type="inferred from homology"/>
<reference evidence="14 15" key="1">
    <citation type="submission" date="2019-05" db="EMBL/GenBank/DDBJ databases">
        <authorList>
            <consortium name="Pathogen Informatics"/>
        </authorList>
    </citation>
    <scope>NUCLEOTIDE SEQUENCE [LARGE SCALE GENOMIC DNA]</scope>
    <source>
        <strain evidence="14 15">NCTC503</strain>
    </source>
</reference>
<dbReference type="GO" id="GO:0000287">
    <property type="term" value="F:magnesium ion binding"/>
    <property type="evidence" value="ECO:0007669"/>
    <property type="project" value="TreeGrafter"/>
</dbReference>
<dbReference type="Gene3D" id="1.20.1440.320">
    <property type="match status" value="1"/>
</dbReference>
<dbReference type="PANTHER" id="PTHR43344">
    <property type="entry name" value="PHOSPHOSERINE PHOSPHATASE"/>
    <property type="match status" value="1"/>
</dbReference>
<name>A0A4U9QZ67_HATHI</name>
<keyword evidence="5" id="KW-0028">Amino-acid biosynthesis</keyword>
<keyword evidence="6" id="KW-0479">Metal-binding</keyword>
<evidence type="ECO:0000256" key="4">
    <source>
        <dbReference type="ARBA" id="ARBA00012640"/>
    </source>
</evidence>
<keyword evidence="13" id="KW-0732">Signal</keyword>
<comment type="cofactor">
    <cofactor evidence="1">
        <name>Mg(2+)</name>
        <dbReference type="ChEBI" id="CHEBI:18420"/>
    </cofactor>
</comment>
<feature type="chain" id="PRO_5038503524" description="phosphoserine phosphatase" evidence="13">
    <location>
        <begin position="23"/>
        <end position="448"/>
    </location>
</feature>
<evidence type="ECO:0000256" key="2">
    <source>
        <dbReference type="ARBA" id="ARBA00005135"/>
    </source>
</evidence>
<dbReference type="OrthoDB" id="1633110at2"/>
<evidence type="ECO:0000256" key="13">
    <source>
        <dbReference type="SAM" id="SignalP"/>
    </source>
</evidence>
<sequence length="448" mass="50368">MNNLIKKSLSVALTCSIALSLAACGSSNKAEENKTNNTKTEQSTNNTANQGEVKLEKGNWAPENYKALSALIEKHGKNSKDYNAQKKPYAVFDWDNTTIINDVEEALLAYQLENLEFKMTPEEFSKTIRINIPKDNFKPECNNKEGKPVNIELVGADIDSDYKFLYENYKGFKGTKSLDEIKKTTEYKDFIAKTRYLYASIGESFSSDVSYPWVTYLFAGMNEKEVAELTKKSNQYWLKHELGEETWTSPAELKGKAGVVSVKFNTGLRTLKEQQNLYKTLMANGIDVYICSASFIDVVRAFATDSEFGYELPKENVFAMELERDDKGVIKSEFRKGYDQTQSKGKTKTIERFLVEKHGGQGPLIVGGDSAGDVAMLSDFKDTKFSLIINRCKGGDLGKLSKEAADTIGKDDARYYLQGRDENTGEFRPTQKSIFLGSKEEKLLKESK</sequence>
<keyword evidence="7" id="KW-0378">Hydrolase</keyword>
<keyword evidence="8" id="KW-0460">Magnesium</keyword>
<evidence type="ECO:0000313" key="15">
    <source>
        <dbReference type="Proteomes" id="UP000308489"/>
    </source>
</evidence>
<dbReference type="InterPro" id="IPR023214">
    <property type="entry name" value="HAD_sf"/>
</dbReference>
<feature type="signal peptide" evidence="13">
    <location>
        <begin position="1"/>
        <end position="22"/>
    </location>
</feature>
<evidence type="ECO:0000256" key="8">
    <source>
        <dbReference type="ARBA" id="ARBA00022842"/>
    </source>
</evidence>
<dbReference type="InterPro" id="IPR036412">
    <property type="entry name" value="HAD-like_sf"/>
</dbReference>
<protein>
    <recommendedName>
        <fullName evidence="4">phosphoserine phosphatase</fullName>
        <ecNumber evidence="4">3.1.3.3</ecNumber>
    </recommendedName>
</protein>
<evidence type="ECO:0000256" key="12">
    <source>
        <dbReference type="SAM" id="MobiDB-lite"/>
    </source>
</evidence>
<dbReference type="KEGG" id="hhw:NCTC503_00304"/>
<accession>A0A4U9QZ67</accession>